<protein>
    <submittedName>
        <fullName evidence="1">Uncharacterized protein</fullName>
    </submittedName>
</protein>
<sequence length="68" mass="8027">MTWHKVLERVCDVTVTSAPRAAGETREYGYDVSDLYYLYHLYDLHDLHDLYDRDLDAGKRNQFPDACE</sequence>
<comment type="caution">
    <text evidence="1">The sequence shown here is derived from an EMBL/GenBank/DDBJ whole genome shotgun (WGS) entry which is preliminary data.</text>
</comment>
<dbReference type="EMBL" id="JBEPFB010000020">
    <property type="protein sequence ID" value="MER7377847.1"/>
    <property type="molecule type" value="Genomic_DNA"/>
</dbReference>
<organism evidence="1 2">
    <name type="scientific">Streptomyces lanatus</name>
    <dbReference type="NCBI Taxonomy" id="66900"/>
    <lineage>
        <taxon>Bacteria</taxon>
        <taxon>Bacillati</taxon>
        <taxon>Actinomycetota</taxon>
        <taxon>Actinomycetes</taxon>
        <taxon>Kitasatosporales</taxon>
        <taxon>Streptomycetaceae</taxon>
        <taxon>Streptomyces</taxon>
    </lineage>
</organism>
<name>A0ABV1Y1X2_9ACTN</name>
<proteinExistence type="predicted"/>
<dbReference type="Proteomes" id="UP001486207">
    <property type="component" value="Unassembled WGS sequence"/>
</dbReference>
<keyword evidence="2" id="KW-1185">Reference proteome</keyword>
<gene>
    <name evidence="1" type="ORF">ABT384_35030</name>
</gene>
<reference evidence="1 2" key="1">
    <citation type="submission" date="2024-06" db="EMBL/GenBank/DDBJ databases">
        <title>The Natural Products Discovery Center: Release of the First 8490 Sequenced Strains for Exploring Actinobacteria Biosynthetic Diversity.</title>
        <authorList>
            <person name="Kalkreuter E."/>
            <person name="Kautsar S.A."/>
            <person name="Yang D."/>
            <person name="Bader C.D."/>
            <person name="Teijaro C.N."/>
            <person name="Fluegel L."/>
            <person name="Davis C.M."/>
            <person name="Simpson J.R."/>
            <person name="Lauterbach L."/>
            <person name="Steele A.D."/>
            <person name="Gui C."/>
            <person name="Meng S."/>
            <person name="Li G."/>
            <person name="Viehrig K."/>
            <person name="Ye F."/>
            <person name="Su P."/>
            <person name="Kiefer A.F."/>
            <person name="Nichols A."/>
            <person name="Cepeda A.J."/>
            <person name="Yan W."/>
            <person name="Fan B."/>
            <person name="Jiang Y."/>
            <person name="Adhikari A."/>
            <person name="Zheng C.-J."/>
            <person name="Schuster L."/>
            <person name="Cowan T.M."/>
            <person name="Smanski M.J."/>
            <person name="Chevrette M.G."/>
            <person name="De Carvalho L.P.S."/>
            <person name="Shen B."/>
        </authorList>
    </citation>
    <scope>NUCLEOTIDE SEQUENCE [LARGE SCALE GENOMIC DNA]</scope>
    <source>
        <strain evidence="1 2">NPDC000155</strain>
    </source>
</reference>
<evidence type="ECO:0000313" key="2">
    <source>
        <dbReference type="Proteomes" id="UP001486207"/>
    </source>
</evidence>
<dbReference type="RefSeq" id="WP_190073704.1">
    <property type="nucleotide sequence ID" value="NZ_BNBM01000015.1"/>
</dbReference>
<accession>A0ABV1Y1X2</accession>
<evidence type="ECO:0000313" key="1">
    <source>
        <dbReference type="EMBL" id="MER7377847.1"/>
    </source>
</evidence>